<protein>
    <submittedName>
        <fullName evidence="1">Uncharacterized protein</fullName>
    </submittedName>
</protein>
<keyword evidence="2" id="KW-1185">Reference proteome</keyword>
<organism evidence="1 2">
    <name type="scientific">Gordonia phage Schnabeltier</name>
    <dbReference type="NCBI Taxonomy" id="1821561"/>
    <lineage>
        <taxon>Viruses</taxon>
        <taxon>Duplodnaviria</taxon>
        <taxon>Heunggongvirae</taxon>
        <taxon>Uroviricota</taxon>
        <taxon>Caudoviricetes</taxon>
        <taxon>Schnabeltiervirus</taxon>
        <taxon>Schnabeltiervirus schnabeltier</taxon>
    </lineage>
</organism>
<proteinExistence type="predicted"/>
<dbReference type="KEGG" id="vg:29124579"/>
<dbReference type="Proteomes" id="UP000204094">
    <property type="component" value="Segment"/>
</dbReference>
<dbReference type="GeneID" id="29124579"/>
<reference evidence="1" key="1">
    <citation type="submission" date="2018-02" db="EMBL/GenBank/DDBJ databases">
        <authorList>
            <person name="Arnold Z.M."/>
            <person name="Basina A."/>
            <person name="Iyer A.M."/>
            <person name="Stoner T.H."/>
            <person name="Kasturiarachi N.S."/>
            <person name="Pressimone C.A."/>
            <person name="Schiebel J.G."/>
            <person name="Furbee E.C."/>
            <person name="Grubb S.R."/>
            <person name="Warner M.H."/>
            <person name="Montgomery M.T."/>
            <person name="Garlena R.A."/>
            <person name="Russell D.A."/>
            <person name="Pope W.H."/>
            <person name="Jacobs-Sera D."/>
            <person name="Hendrix R.W."/>
            <person name="Hatfull G.F."/>
        </authorList>
    </citation>
    <scope>NUCLEOTIDE SEQUENCE</scope>
</reference>
<gene>
    <name evidence="1" type="primary">49</name>
    <name evidence="1" type="ORF">SEA_SCHNABELTIER_49</name>
</gene>
<dbReference type="EMBL" id="KU963252">
    <property type="protein sequence ID" value="AMS02970.1"/>
    <property type="molecule type" value="Genomic_DNA"/>
</dbReference>
<evidence type="ECO:0000313" key="1">
    <source>
        <dbReference type="EMBL" id="AMS02970.1"/>
    </source>
</evidence>
<evidence type="ECO:0000313" key="2">
    <source>
        <dbReference type="Proteomes" id="UP000204094"/>
    </source>
</evidence>
<name>A0A142KA37_9CAUD</name>
<accession>A0A142KA37</accession>
<sequence>MSNSGPRRCNKCSAPVAWWRNELQREEKWLLVDLSSDSSGTVRKTIRPDQKDRTRQIAWGRKLSGMDLAEAIAAGEMLFTLHSTTCTARRARNPKPAGVEIVRPARTDR</sequence>
<dbReference type="OrthoDB" id="26397at10239"/>
<dbReference type="RefSeq" id="YP_009303432.1">
    <property type="nucleotide sequence ID" value="NC_031255.2"/>
</dbReference>